<dbReference type="STRING" id="443144.GM21_3691"/>
<gene>
    <name evidence="1" type="ordered locus">GM21_3691</name>
</gene>
<evidence type="ECO:0000313" key="1">
    <source>
        <dbReference type="EMBL" id="ACT19712.1"/>
    </source>
</evidence>
<dbReference type="HOGENOM" id="CLU_086570_1_0_7"/>
<evidence type="ECO:0008006" key="2">
    <source>
        <dbReference type="Google" id="ProtNLM"/>
    </source>
</evidence>
<protein>
    <recommendedName>
        <fullName evidence="2">DUF3164 family protein</fullName>
    </recommendedName>
</protein>
<dbReference type="KEGG" id="gem:GM21_3691"/>
<proteinExistence type="predicted"/>
<organism evidence="1">
    <name type="scientific">Geobacter sp. (strain M21)</name>
    <dbReference type="NCBI Taxonomy" id="443144"/>
    <lineage>
        <taxon>Bacteria</taxon>
        <taxon>Pseudomonadati</taxon>
        <taxon>Thermodesulfobacteriota</taxon>
        <taxon>Desulfuromonadia</taxon>
        <taxon>Geobacterales</taxon>
        <taxon>Geobacteraceae</taxon>
        <taxon>Geobacter</taxon>
    </lineage>
</organism>
<dbReference type="eggNOG" id="ENOG502ZBJ1">
    <property type="taxonomic scope" value="Bacteria"/>
</dbReference>
<dbReference type="AlphaFoldDB" id="C6E6T4"/>
<accession>C6E6T4</accession>
<sequence>MLGRITWGEVTERCVPADRQTQSCTTLKNALRLAYEAENPQVVDGRMENGNGDLVLVKNIHETDLLYHDLVLSIGVIWKSLAGKIERFKGYNFRDVSSVISLLEEKYSVKRGGSEGNMTFFTFDRKFKLQIAIQKKIDFGPELQMAEKKLLEALDTMATNLANGNESADAADMRTLVTASFKLVDGKIRVSEVLRLRNYKINSALWNEGIDIIDEAIIVVAKKKQIRFYERNEVGAYVAIPLDIAAI</sequence>
<reference evidence="1" key="1">
    <citation type="submission" date="2009-07" db="EMBL/GenBank/DDBJ databases">
        <title>Complete sequence of Geobacter sp. M21.</title>
        <authorList>
            <consortium name="US DOE Joint Genome Institute"/>
            <person name="Lucas S."/>
            <person name="Copeland A."/>
            <person name="Lapidus A."/>
            <person name="Glavina del Rio T."/>
            <person name="Dalin E."/>
            <person name="Tice H."/>
            <person name="Bruce D."/>
            <person name="Goodwin L."/>
            <person name="Pitluck S."/>
            <person name="Saunders E."/>
            <person name="Brettin T."/>
            <person name="Detter J.C."/>
            <person name="Han C."/>
            <person name="Larimer F."/>
            <person name="Land M."/>
            <person name="Hauser L."/>
            <person name="Kyrpides N."/>
            <person name="Ovchinnikova G."/>
            <person name="Lovley D."/>
        </authorList>
    </citation>
    <scope>NUCLEOTIDE SEQUENCE [LARGE SCALE GENOMIC DNA]</scope>
    <source>
        <strain evidence="1">M21</strain>
    </source>
</reference>
<name>C6E6T4_GEOSM</name>
<dbReference type="InterPro" id="IPR021505">
    <property type="entry name" value="Phage_B3_Orf6"/>
</dbReference>
<dbReference type="EMBL" id="CP001661">
    <property type="protein sequence ID" value="ACT19712.1"/>
    <property type="molecule type" value="Genomic_DNA"/>
</dbReference>
<dbReference type="Pfam" id="PF11363">
    <property type="entry name" value="DUF3164"/>
    <property type="match status" value="1"/>
</dbReference>